<feature type="region of interest" description="Disordered" evidence="11">
    <location>
        <begin position="164"/>
        <end position="198"/>
    </location>
</feature>
<dbReference type="Pfam" id="PF13867">
    <property type="entry name" value="SAP30_Sin3_bdg"/>
    <property type="match status" value="1"/>
</dbReference>
<feature type="site" description="Histone H3K4me3 binding" evidence="8">
    <location>
        <position position="265"/>
    </location>
</feature>
<dbReference type="InterPro" id="IPR028651">
    <property type="entry name" value="ING_fam"/>
</dbReference>
<evidence type="ECO:0000256" key="10">
    <source>
        <dbReference type="PROSITE-ProRule" id="PRU00146"/>
    </source>
</evidence>
<reference evidence="13 14" key="1">
    <citation type="submission" date="2013-11" db="EMBL/GenBank/DDBJ databases">
        <title>The Genome Sequence of Phytophthora parasitica P1976.</title>
        <authorList>
            <consortium name="The Broad Institute Genomics Platform"/>
            <person name="Russ C."/>
            <person name="Tyler B."/>
            <person name="Panabieres F."/>
            <person name="Shan W."/>
            <person name="Tripathy S."/>
            <person name="Grunwald N."/>
            <person name="Machado M."/>
            <person name="Johnson C.S."/>
            <person name="Walker B."/>
            <person name="Young S."/>
            <person name="Zeng Q."/>
            <person name="Gargeya S."/>
            <person name="Fitzgerald M."/>
            <person name="Haas B."/>
            <person name="Abouelleil A."/>
            <person name="Allen A.W."/>
            <person name="Alvarado L."/>
            <person name="Arachchi H.M."/>
            <person name="Berlin A.M."/>
            <person name="Chapman S.B."/>
            <person name="Gainer-Dewar J."/>
            <person name="Goldberg J."/>
            <person name="Griggs A."/>
            <person name="Gujja S."/>
            <person name="Hansen M."/>
            <person name="Howarth C."/>
            <person name="Imamovic A."/>
            <person name="Ireland A."/>
            <person name="Larimer J."/>
            <person name="McCowan C."/>
            <person name="Murphy C."/>
            <person name="Pearson M."/>
            <person name="Poon T.W."/>
            <person name="Priest M."/>
            <person name="Roberts A."/>
            <person name="Saif S."/>
            <person name="Shea T."/>
            <person name="Sisk P."/>
            <person name="Sykes S."/>
            <person name="Wortman J."/>
            <person name="Nusbaum C."/>
            <person name="Birren B."/>
        </authorList>
    </citation>
    <scope>NUCLEOTIDE SEQUENCE [LARGE SCALE GENOMIC DNA]</scope>
    <source>
        <strain evidence="13 14">P1976</strain>
    </source>
</reference>
<evidence type="ECO:0000256" key="5">
    <source>
        <dbReference type="ARBA" id="ARBA00022833"/>
    </source>
</evidence>
<keyword evidence="4 10" id="KW-0863">Zinc-finger</keyword>
<feature type="binding site" evidence="9">
    <location>
        <position position="292"/>
    </location>
    <ligand>
        <name>Zn(2+)</name>
        <dbReference type="ChEBI" id="CHEBI:29105"/>
        <label>1</label>
    </ligand>
</feature>
<evidence type="ECO:0000256" key="1">
    <source>
        <dbReference type="ARBA" id="ARBA00004123"/>
    </source>
</evidence>
<dbReference type="InterPro" id="IPR011011">
    <property type="entry name" value="Znf_FYVE_PHD"/>
</dbReference>
<keyword evidence="6" id="KW-0156">Chromatin regulator</keyword>
<proteinExistence type="inferred from homology"/>
<evidence type="ECO:0000256" key="7">
    <source>
        <dbReference type="ARBA" id="ARBA00023242"/>
    </source>
</evidence>
<feature type="binding site" evidence="9">
    <location>
        <position position="279"/>
    </location>
    <ligand>
        <name>Zn(2+)</name>
        <dbReference type="ChEBI" id="CHEBI:29105"/>
        <label>2</label>
    </ligand>
</feature>
<dbReference type="InterPro" id="IPR019787">
    <property type="entry name" value="Znf_PHD-finger"/>
</dbReference>
<feature type="region of interest" description="Disordered" evidence="11">
    <location>
        <begin position="1"/>
        <end position="31"/>
    </location>
</feature>
<dbReference type="AlphaFoldDB" id="A0A081APA1"/>
<comment type="similarity">
    <text evidence="2">Belongs to the ING family.</text>
</comment>
<dbReference type="InterPro" id="IPR036388">
    <property type="entry name" value="WH-like_DNA-bd_sf"/>
</dbReference>
<feature type="binding site" evidence="9">
    <location>
        <position position="284"/>
    </location>
    <ligand>
        <name>Zn(2+)</name>
        <dbReference type="ChEBI" id="CHEBI:29105"/>
        <label>2</label>
    </ligand>
</feature>
<evidence type="ECO:0000256" key="6">
    <source>
        <dbReference type="ARBA" id="ARBA00022853"/>
    </source>
</evidence>
<dbReference type="Gene3D" id="6.10.160.20">
    <property type="match status" value="1"/>
</dbReference>
<feature type="compositionally biased region" description="Basic and acidic residues" evidence="11">
    <location>
        <begin position="220"/>
        <end position="248"/>
    </location>
</feature>
<dbReference type="GO" id="GO:0006325">
    <property type="term" value="P:chromatin organization"/>
    <property type="evidence" value="ECO:0007669"/>
    <property type="project" value="UniProtKB-KW"/>
</dbReference>
<evidence type="ECO:0000256" key="9">
    <source>
        <dbReference type="PIRSR" id="PIRSR628651-51"/>
    </source>
</evidence>
<sequence length="410" mass="46387">MADPQREVPTPAADTSSSSSRISSPRVLPGERSQYPVDMAVDFTRLRVRRCKLKLRSVSTLVALRFNGKDCCNAVKDMLTLLLTLLQWCNVCCVGSLQPNALRKYMAFHGIPEVPGSSKEQLAVAVARHFNEECKKADESSSITSFVHYLTGSNDTMEAAELLRARPSHRLKRKKQDFDDDKENQSRQGTYHNAEGDGSVLAEQDIDDLYDYGQEDDDEMRPFEVKKRRSANHDKKSRDGNGRGRADSVDAGVLQKKKKRKGRLYCVCRGASFGNMIACDNKRCLDRSNWYHMSCVDLDPLEEPPETWYCPACQENDSADIPENQYRKPVASVTYGDMISHALTVLPGGKGSFKEICDFVETEYESQLNWKLESDQRKSPVWKSSVRKILFSNVRFRKHPVDKGMFCLAA</sequence>
<dbReference type="EMBL" id="ANJA01000971">
    <property type="protein sequence ID" value="ETO80712.1"/>
    <property type="molecule type" value="Genomic_DNA"/>
</dbReference>
<keyword evidence="3 9" id="KW-0479">Metal-binding</keyword>
<dbReference type="GO" id="GO:0008270">
    <property type="term" value="F:zinc ion binding"/>
    <property type="evidence" value="ECO:0007669"/>
    <property type="project" value="UniProtKB-KW"/>
</dbReference>
<evidence type="ECO:0000256" key="3">
    <source>
        <dbReference type="ARBA" id="ARBA00022723"/>
    </source>
</evidence>
<feature type="binding site" evidence="9">
    <location>
        <position position="266"/>
    </location>
    <ligand>
        <name>Zn(2+)</name>
        <dbReference type="ChEBI" id="CHEBI:29105"/>
        <label>1</label>
    </ligand>
</feature>
<protein>
    <recommendedName>
        <fullName evidence="12">PHD-type domain-containing protein</fullName>
    </recommendedName>
</protein>
<dbReference type="PANTHER" id="PTHR10333:SF42">
    <property type="entry name" value="INHIBITOR OF GROWTH PROTEIN 5"/>
    <property type="match status" value="1"/>
</dbReference>
<dbReference type="PROSITE" id="PS50016">
    <property type="entry name" value="ZF_PHD_2"/>
    <property type="match status" value="1"/>
</dbReference>
<comment type="caution">
    <text evidence="13">The sequence shown here is derived from an EMBL/GenBank/DDBJ whole genome shotgun (WGS) entry which is preliminary data.</text>
</comment>
<dbReference type="FunFam" id="1.10.10.10:FF:000512">
    <property type="entry name" value="Chromatin modification-related protein YNG2"/>
    <property type="match status" value="1"/>
</dbReference>
<feature type="binding site" evidence="9">
    <location>
        <position position="310"/>
    </location>
    <ligand>
        <name>Zn(2+)</name>
        <dbReference type="ChEBI" id="CHEBI:29105"/>
        <label>2</label>
    </ligand>
</feature>
<accession>A0A081APA1</accession>
<feature type="binding site" evidence="9">
    <location>
        <position position="295"/>
    </location>
    <ligand>
        <name>Zn(2+)</name>
        <dbReference type="ChEBI" id="CHEBI:29105"/>
        <label>1</label>
    </ligand>
</feature>
<comment type="subcellular location">
    <subcellularLocation>
        <location evidence="1">Nucleus</location>
    </subcellularLocation>
</comment>
<feature type="region of interest" description="Disordered" evidence="11">
    <location>
        <begin position="212"/>
        <end position="251"/>
    </location>
</feature>
<dbReference type="PANTHER" id="PTHR10333">
    <property type="entry name" value="INHIBITOR OF GROWTH PROTEIN"/>
    <property type="match status" value="1"/>
</dbReference>
<feature type="site" description="Histone H3K4me3 binding" evidence="8">
    <location>
        <position position="290"/>
    </location>
</feature>
<keyword evidence="7" id="KW-0539">Nucleus</keyword>
<dbReference type="InterPro" id="IPR013083">
    <property type="entry name" value="Znf_RING/FYVE/PHD"/>
</dbReference>
<feature type="domain" description="PHD-type" evidence="12">
    <location>
        <begin position="263"/>
        <end position="316"/>
    </location>
</feature>
<feature type="site" description="Histone H3K4me3 binding" evidence="8">
    <location>
        <position position="280"/>
    </location>
</feature>
<gene>
    <name evidence="13" type="ORF">F444_04828</name>
</gene>
<feature type="site" description="Histone H3K4me3 binding" evidence="8">
    <location>
        <position position="276"/>
    </location>
</feature>
<dbReference type="SUPFAM" id="SSF57903">
    <property type="entry name" value="FYVE/PHD zinc finger"/>
    <property type="match status" value="1"/>
</dbReference>
<dbReference type="InterPro" id="IPR025718">
    <property type="entry name" value="SAP30_Sin3-bd"/>
</dbReference>
<dbReference type="Proteomes" id="UP000028582">
    <property type="component" value="Unassembled WGS sequence"/>
</dbReference>
<evidence type="ECO:0000313" key="14">
    <source>
        <dbReference type="Proteomes" id="UP000028582"/>
    </source>
</evidence>
<evidence type="ECO:0000256" key="2">
    <source>
        <dbReference type="ARBA" id="ARBA00010210"/>
    </source>
</evidence>
<dbReference type="InterPro" id="IPR001965">
    <property type="entry name" value="Znf_PHD"/>
</dbReference>
<dbReference type="InterPro" id="IPR038291">
    <property type="entry name" value="SAP30_C_sf"/>
</dbReference>
<dbReference type="OrthoDB" id="5411773at2759"/>
<dbReference type="Pfam" id="PF00628">
    <property type="entry name" value="PHD"/>
    <property type="match status" value="1"/>
</dbReference>
<feature type="binding site" evidence="9">
    <location>
        <position position="313"/>
    </location>
    <ligand>
        <name>Zn(2+)</name>
        <dbReference type="ChEBI" id="CHEBI:29105"/>
        <label>2</label>
    </ligand>
</feature>
<dbReference type="Gene3D" id="1.10.10.10">
    <property type="entry name" value="Winged helix-like DNA-binding domain superfamily/Winged helix DNA-binding domain"/>
    <property type="match status" value="1"/>
</dbReference>
<evidence type="ECO:0000259" key="12">
    <source>
        <dbReference type="PROSITE" id="PS50016"/>
    </source>
</evidence>
<evidence type="ECO:0000256" key="4">
    <source>
        <dbReference type="ARBA" id="ARBA00022771"/>
    </source>
</evidence>
<feature type="compositionally biased region" description="Basic residues" evidence="11">
    <location>
        <begin position="166"/>
        <end position="175"/>
    </location>
</feature>
<keyword evidence="5 9" id="KW-0862">Zinc</keyword>
<name>A0A081APA1_PHYNI</name>
<evidence type="ECO:0000313" key="13">
    <source>
        <dbReference type="EMBL" id="ETO80712.1"/>
    </source>
</evidence>
<dbReference type="Gene3D" id="3.30.40.10">
    <property type="entry name" value="Zinc/RING finger domain, C3HC4 (zinc finger)"/>
    <property type="match status" value="1"/>
</dbReference>
<evidence type="ECO:0000256" key="8">
    <source>
        <dbReference type="PIRSR" id="PIRSR628651-50"/>
    </source>
</evidence>
<dbReference type="GO" id="GO:0005634">
    <property type="term" value="C:nucleus"/>
    <property type="evidence" value="ECO:0007669"/>
    <property type="project" value="UniProtKB-SubCell"/>
</dbReference>
<evidence type="ECO:0000256" key="11">
    <source>
        <dbReference type="SAM" id="MobiDB-lite"/>
    </source>
</evidence>
<dbReference type="SMART" id="SM00249">
    <property type="entry name" value="PHD"/>
    <property type="match status" value="1"/>
</dbReference>
<feature type="binding site" evidence="9">
    <location>
        <position position="268"/>
    </location>
    <ligand>
        <name>Zn(2+)</name>
        <dbReference type="ChEBI" id="CHEBI:29105"/>
        <label>1</label>
    </ligand>
</feature>
<organism evidence="13 14">
    <name type="scientific">Phytophthora nicotianae P1976</name>
    <dbReference type="NCBI Taxonomy" id="1317066"/>
    <lineage>
        <taxon>Eukaryota</taxon>
        <taxon>Sar</taxon>
        <taxon>Stramenopiles</taxon>
        <taxon>Oomycota</taxon>
        <taxon>Peronosporomycetes</taxon>
        <taxon>Peronosporales</taxon>
        <taxon>Peronosporaceae</taxon>
        <taxon>Phytophthora</taxon>
    </lineage>
</organism>